<name>A0ABP6ZBQ7_9ACTN</name>
<feature type="domain" description="ANTAR" evidence="1">
    <location>
        <begin position="22"/>
        <end position="83"/>
    </location>
</feature>
<dbReference type="RefSeq" id="WP_231485102.1">
    <property type="nucleotide sequence ID" value="NZ_BAAAZO010000002.1"/>
</dbReference>
<reference evidence="3" key="1">
    <citation type="journal article" date="2019" name="Int. J. Syst. Evol. Microbiol.">
        <title>The Global Catalogue of Microorganisms (GCM) 10K type strain sequencing project: providing services to taxonomists for standard genome sequencing and annotation.</title>
        <authorList>
            <consortium name="The Broad Institute Genomics Platform"/>
            <consortium name="The Broad Institute Genome Sequencing Center for Infectious Disease"/>
            <person name="Wu L."/>
            <person name="Ma J."/>
        </authorList>
    </citation>
    <scope>NUCLEOTIDE SEQUENCE [LARGE SCALE GENOMIC DNA]</scope>
    <source>
        <strain evidence="3">JCM 16902</strain>
    </source>
</reference>
<dbReference type="InterPro" id="IPR005561">
    <property type="entry name" value="ANTAR"/>
</dbReference>
<dbReference type="InterPro" id="IPR011006">
    <property type="entry name" value="CheY-like_superfamily"/>
</dbReference>
<dbReference type="Gene3D" id="1.10.10.10">
    <property type="entry name" value="Winged helix-like DNA-binding domain superfamily/Winged helix DNA-binding domain"/>
    <property type="match status" value="1"/>
</dbReference>
<evidence type="ECO:0000313" key="2">
    <source>
        <dbReference type="EMBL" id="GAA3602701.1"/>
    </source>
</evidence>
<organism evidence="2 3">
    <name type="scientific">Kineosporia mesophila</name>
    <dbReference type="NCBI Taxonomy" id="566012"/>
    <lineage>
        <taxon>Bacteria</taxon>
        <taxon>Bacillati</taxon>
        <taxon>Actinomycetota</taxon>
        <taxon>Actinomycetes</taxon>
        <taxon>Kineosporiales</taxon>
        <taxon>Kineosporiaceae</taxon>
        <taxon>Kineosporia</taxon>
    </lineage>
</organism>
<dbReference type="Pfam" id="PF03861">
    <property type="entry name" value="ANTAR"/>
    <property type="match status" value="1"/>
</dbReference>
<sequence>MSNWVTSGAALEPPQVLHEPSREQLLEEIEDLRAALETRDIIGQAKGIIRLLAATDDDRAFTLLCQISQDTNRPVRELAVVIAERAGIGQLLPADVMTSWQRRTDSTTQTSAASPPL</sequence>
<keyword evidence="3" id="KW-1185">Reference proteome</keyword>
<evidence type="ECO:0000313" key="3">
    <source>
        <dbReference type="Proteomes" id="UP001501074"/>
    </source>
</evidence>
<comment type="caution">
    <text evidence="2">The sequence shown here is derived from an EMBL/GenBank/DDBJ whole genome shotgun (WGS) entry which is preliminary data.</text>
</comment>
<dbReference type="EMBL" id="BAAAZO010000002">
    <property type="protein sequence ID" value="GAA3602701.1"/>
    <property type="molecule type" value="Genomic_DNA"/>
</dbReference>
<protein>
    <recommendedName>
        <fullName evidence="1">ANTAR domain-containing protein</fullName>
    </recommendedName>
</protein>
<dbReference type="SMART" id="SM01012">
    <property type="entry name" value="ANTAR"/>
    <property type="match status" value="1"/>
</dbReference>
<dbReference type="Proteomes" id="UP001501074">
    <property type="component" value="Unassembled WGS sequence"/>
</dbReference>
<gene>
    <name evidence="2" type="ORF">GCM10022223_18080</name>
</gene>
<dbReference type="PROSITE" id="PS50921">
    <property type="entry name" value="ANTAR"/>
    <property type="match status" value="1"/>
</dbReference>
<proteinExistence type="predicted"/>
<dbReference type="InterPro" id="IPR036388">
    <property type="entry name" value="WH-like_DNA-bd_sf"/>
</dbReference>
<dbReference type="SUPFAM" id="SSF52172">
    <property type="entry name" value="CheY-like"/>
    <property type="match status" value="1"/>
</dbReference>
<evidence type="ECO:0000259" key="1">
    <source>
        <dbReference type="PROSITE" id="PS50921"/>
    </source>
</evidence>
<accession>A0ABP6ZBQ7</accession>